<reference evidence="2 3" key="1">
    <citation type="submission" date="2017-06" db="EMBL/GenBank/DDBJ databases">
        <authorList>
            <person name="Kim H.J."/>
            <person name="Triplett B.A."/>
        </authorList>
    </citation>
    <scope>NUCLEOTIDE SEQUENCE [LARGE SCALE GENOMIC DNA]</scope>
    <source>
        <strain evidence="2 3">SCA</strain>
    </source>
</reference>
<dbReference type="InterPro" id="IPR043129">
    <property type="entry name" value="ATPase_NBD"/>
</dbReference>
<dbReference type="Gene3D" id="3.30.1490.300">
    <property type="match status" value="1"/>
</dbReference>
<feature type="domain" description="SHS2" evidence="1">
    <location>
        <begin position="13"/>
        <end position="176"/>
    </location>
</feature>
<dbReference type="PIRSF" id="PIRSF019169">
    <property type="entry name" value="PilM"/>
    <property type="match status" value="1"/>
</dbReference>
<evidence type="ECO:0000313" key="2">
    <source>
        <dbReference type="EMBL" id="SNR86503.1"/>
    </source>
</evidence>
<dbReference type="CDD" id="cd24049">
    <property type="entry name" value="ASKHA_NBD_PilM"/>
    <property type="match status" value="1"/>
</dbReference>
<dbReference type="AlphaFoldDB" id="A0A238ZV09"/>
<accession>A0A238ZV09</accession>
<dbReference type="NCBIfam" id="TIGR01175">
    <property type="entry name" value="pilM"/>
    <property type="match status" value="1"/>
</dbReference>
<sequence>MKSFKSFCKNKEILVLDIGSHSVKAVVGKYDKNKVSVHNAFCVSIPQDCYADGKIINLLEVKEALKKALEINKVKAKSTISSIESTCIITREILLPAVKEEDLKGMIYYEVGQYLPIELDKYVIQHKIIEEFMEENVKKYSILVAALPREIAFSHFELLEFLDLSPVALELHSNAITKLLDVNAVINDIEAIRDKSIAVIDLGHKHINVIIIENGVYRFSRIINLGAGDMDMIIANYLNIDLKEVEIQKYAMKNLTSSLEEVVVSNEGISLNKSELSFDIFHDVIKSNLDNWIDEINRIFKYYTSRSSRNKIDSIFIYGGSTALNAIDQYMTDAFNIPTFRIDRINHVEFLENSTMDDLSIYLNAISSLIRK</sequence>
<evidence type="ECO:0000259" key="1">
    <source>
        <dbReference type="SMART" id="SM00842"/>
    </source>
</evidence>
<keyword evidence="3" id="KW-1185">Reference proteome</keyword>
<dbReference type="InterPro" id="IPR005883">
    <property type="entry name" value="PilM"/>
</dbReference>
<evidence type="ECO:0000313" key="3">
    <source>
        <dbReference type="Proteomes" id="UP000198304"/>
    </source>
</evidence>
<dbReference type="EMBL" id="FZOJ01000001">
    <property type="protein sequence ID" value="SNR86503.1"/>
    <property type="molecule type" value="Genomic_DNA"/>
</dbReference>
<dbReference type="SMART" id="SM00842">
    <property type="entry name" value="FtsA"/>
    <property type="match status" value="1"/>
</dbReference>
<dbReference type="OrthoDB" id="5291956at2"/>
<dbReference type="PANTHER" id="PTHR32432">
    <property type="entry name" value="CELL DIVISION PROTEIN FTSA-RELATED"/>
    <property type="match status" value="1"/>
</dbReference>
<name>A0A238ZV09_9FIRM</name>
<dbReference type="Gene3D" id="3.30.420.40">
    <property type="match status" value="2"/>
</dbReference>
<dbReference type="GO" id="GO:0051301">
    <property type="term" value="P:cell division"/>
    <property type="evidence" value="ECO:0007669"/>
    <property type="project" value="InterPro"/>
</dbReference>
<dbReference type="SUPFAM" id="SSF53067">
    <property type="entry name" value="Actin-like ATPase domain"/>
    <property type="match status" value="2"/>
</dbReference>
<dbReference type="Proteomes" id="UP000198304">
    <property type="component" value="Unassembled WGS sequence"/>
</dbReference>
<proteinExistence type="predicted"/>
<protein>
    <submittedName>
        <fullName evidence="2">Type IV pilus assembly protein PilM</fullName>
    </submittedName>
</protein>
<organism evidence="2 3">
    <name type="scientific">Anaerovirgula multivorans</name>
    <dbReference type="NCBI Taxonomy" id="312168"/>
    <lineage>
        <taxon>Bacteria</taxon>
        <taxon>Bacillati</taxon>
        <taxon>Bacillota</taxon>
        <taxon>Clostridia</taxon>
        <taxon>Peptostreptococcales</taxon>
        <taxon>Natronincolaceae</taxon>
        <taxon>Anaerovirgula</taxon>
    </lineage>
</organism>
<gene>
    <name evidence="2" type="ORF">SAMN05446037_100197</name>
</gene>
<dbReference type="InterPro" id="IPR050696">
    <property type="entry name" value="FtsA/MreB"/>
</dbReference>
<dbReference type="InterPro" id="IPR003494">
    <property type="entry name" value="SHS2_FtsA"/>
</dbReference>
<dbReference type="PANTHER" id="PTHR32432:SF3">
    <property type="entry name" value="ETHANOLAMINE UTILIZATION PROTEIN EUTJ"/>
    <property type="match status" value="1"/>
</dbReference>
<dbReference type="Pfam" id="PF11104">
    <property type="entry name" value="PilM_2"/>
    <property type="match status" value="1"/>
</dbReference>
<dbReference type="RefSeq" id="WP_089280895.1">
    <property type="nucleotide sequence ID" value="NZ_FZOJ01000001.1"/>
</dbReference>